<evidence type="ECO:0000313" key="1">
    <source>
        <dbReference type="Ensembl" id="ENSAOWP00000020333.1"/>
    </source>
</evidence>
<dbReference type="AlphaFoldDB" id="A0A8B9Q2E6"/>
<sequence length="91" mass="10473">MAYVQLQEAHQKQPTVIWGKKQKLLGETGKGKLPFYTKSISLRFTTSKEATEGMMYHQTDRDTTMPIHLSPWLQGDQERKYCNSDSSIPPK</sequence>
<dbReference type="Gene3D" id="2.40.50.1000">
    <property type="match status" value="1"/>
</dbReference>
<organism evidence="1 2">
    <name type="scientific">Apteryx owenii</name>
    <name type="common">Little spotted kiwi</name>
    <dbReference type="NCBI Taxonomy" id="8824"/>
    <lineage>
        <taxon>Eukaryota</taxon>
        <taxon>Metazoa</taxon>
        <taxon>Chordata</taxon>
        <taxon>Craniata</taxon>
        <taxon>Vertebrata</taxon>
        <taxon>Euteleostomi</taxon>
        <taxon>Archelosauria</taxon>
        <taxon>Archosauria</taxon>
        <taxon>Dinosauria</taxon>
        <taxon>Saurischia</taxon>
        <taxon>Theropoda</taxon>
        <taxon>Coelurosauria</taxon>
        <taxon>Aves</taxon>
        <taxon>Palaeognathae</taxon>
        <taxon>Apterygiformes</taxon>
        <taxon>Apterygidae</taxon>
        <taxon>Apteryx</taxon>
    </lineage>
</organism>
<reference evidence="1" key="2">
    <citation type="submission" date="2025-09" db="UniProtKB">
        <authorList>
            <consortium name="Ensembl"/>
        </authorList>
    </citation>
    <scope>IDENTIFICATION</scope>
</reference>
<dbReference type="Ensembl" id="ENSAOWT00000023044.1">
    <property type="protein sequence ID" value="ENSAOWP00000020333.1"/>
    <property type="gene ID" value="ENSAOWG00000013752.1"/>
</dbReference>
<name>A0A8B9Q2E6_APTOW</name>
<protein>
    <submittedName>
        <fullName evidence="1">Uncharacterized protein</fullName>
    </submittedName>
</protein>
<reference evidence="1" key="1">
    <citation type="submission" date="2025-08" db="UniProtKB">
        <authorList>
            <consortium name="Ensembl"/>
        </authorList>
    </citation>
    <scope>IDENTIFICATION</scope>
</reference>
<keyword evidence="2" id="KW-1185">Reference proteome</keyword>
<proteinExistence type="predicted"/>
<accession>A0A8B9Q2E6</accession>
<evidence type="ECO:0000313" key="2">
    <source>
        <dbReference type="Proteomes" id="UP000694424"/>
    </source>
</evidence>
<dbReference type="Proteomes" id="UP000694424">
    <property type="component" value="Unplaced"/>
</dbReference>